<feature type="region of interest" description="Disordered" evidence="1">
    <location>
        <begin position="289"/>
        <end position="322"/>
    </location>
</feature>
<name>A0AAV9JG13_9PEZI</name>
<gene>
    <name evidence="2" type="ORF">LTR36_004847</name>
</gene>
<dbReference type="EMBL" id="JAVFHQ010000029">
    <property type="protein sequence ID" value="KAK4543814.1"/>
    <property type="molecule type" value="Genomic_DNA"/>
</dbReference>
<accession>A0AAV9JG13</accession>
<dbReference type="Proteomes" id="UP001324427">
    <property type="component" value="Unassembled WGS sequence"/>
</dbReference>
<dbReference type="AlphaFoldDB" id="A0AAV9JG13"/>
<evidence type="ECO:0000256" key="1">
    <source>
        <dbReference type="SAM" id="MobiDB-lite"/>
    </source>
</evidence>
<reference evidence="2 3" key="1">
    <citation type="submission" date="2021-11" db="EMBL/GenBank/DDBJ databases">
        <title>Black yeast isolated from Biological Soil Crust.</title>
        <authorList>
            <person name="Kurbessoian T."/>
        </authorList>
    </citation>
    <scope>NUCLEOTIDE SEQUENCE [LARGE SCALE GENOMIC DNA]</scope>
    <source>
        <strain evidence="2 3">CCFEE 5522</strain>
    </source>
</reference>
<protein>
    <submittedName>
        <fullName evidence="2">Uncharacterized protein</fullName>
    </submittedName>
</protein>
<proteinExistence type="predicted"/>
<evidence type="ECO:0000313" key="3">
    <source>
        <dbReference type="Proteomes" id="UP001324427"/>
    </source>
</evidence>
<organism evidence="2 3">
    <name type="scientific">Oleoguttula mirabilis</name>
    <dbReference type="NCBI Taxonomy" id="1507867"/>
    <lineage>
        <taxon>Eukaryota</taxon>
        <taxon>Fungi</taxon>
        <taxon>Dikarya</taxon>
        <taxon>Ascomycota</taxon>
        <taxon>Pezizomycotina</taxon>
        <taxon>Dothideomycetes</taxon>
        <taxon>Dothideomycetidae</taxon>
        <taxon>Mycosphaerellales</taxon>
        <taxon>Teratosphaeriaceae</taxon>
        <taxon>Oleoguttula</taxon>
    </lineage>
</organism>
<evidence type="ECO:0000313" key="2">
    <source>
        <dbReference type="EMBL" id="KAK4543814.1"/>
    </source>
</evidence>
<comment type="caution">
    <text evidence="2">The sequence shown here is derived from an EMBL/GenBank/DDBJ whole genome shotgun (WGS) entry which is preliminary data.</text>
</comment>
<keyword evidence="3" id="KW-1185">Reference proteome</keyword>
<sequence>MARFFAQRKLLRGPIVPDSSWVILPFSILCQMSSSARTEVGRGMSSTQRALWVRLSKKAWDDAVLPEECFDEEHVLKADIANPDTRALLYSMTRKTYIAEVAQTQKVEWRHKQGDSTSRVWDLVFVSSNDGETYQHRLAFGQTLEQSLEVRVGRAQQTVDFQEVRDKQGERHMLKSAQKKLRHHQYLLALVESQTKLSLQLTGSMHDTVLAAQQQQIDRFLAQSEEQRRLTGSQLAAIFDFGESRAKEARRSSFVTDHGREQFLHSLAGAGCPVISCKQRTLFERSAIDQGTTTAPTSGMGANRCPVSSSARDEDEAPKSTAKLCQPRERKVRRLPDSAASTTANQRRRVTVRGFPASGASSTASAAAVRSCMKAVNLMDVKVHLVT</sequence>